<protein>
    <submittedName>
        <fullName evidence="7">Serine/threonine exchanger SteT</fullName>
    </submittedName>
</protein>
<dbReference type="Gene3D" id="1.20.1740.10">
    <property type="entry name" value="Amino acid/polyamine transporter I"/>
    <property type="match status" value="1"/>
</dbReference>
<dbReference type="AlphaFoldDB" id="A0A517NMM7"/>
<evidence type="ECO:0000256" key="6">
    <source>
        <dbReference type="SAM" id="Phobius"/>
    </source>
</evidence>
<evidence type="ECO:0000256" key="1">
    <source>
        <dbReference type="ARBA" id="ARBA00004141"/>
    </source>
</evidence>
<accession>A0A517NMM7</accession>
<evidence type="ECO:0000313" key="7">
    <source>
        <dbReference type="EMBL" id="QDT08382.1"/>
    </source>
</evidence>
<feature type="transmembrane region" description="Helical" evidence="6">
    <location>
        <begin position="61"/>
        <end position="84"/>
    </location>
</feature>
<keyword evidence="4 6" id="KW-0472">Membrane</keyword>
<keyword evidence="3 6" id="KW-1133">Transmembrane helix</keyword>
<feature type="transmembrane region" description="Helical" evidence="6">
    <location>
        <begin position="430"/>
        <end position="447"/>
    </location>
</feature>
<comment type="subcellular location">
    <subcellularLocation>
        <location evidence="1">Membrane</location>
        <topology evidence="1">Multi-pass membrane protein</topology>
    </subcellularLocation>
</comment>
<dbReference type="Pfam" id="PF13520">
    <property type="entry name" value="AA_permease_2"/>
    <property type="match status" value="1"/>
</dbReference>
<keyword evidence="8" id="KW-1185">Reference proteome</keyword>
<evidence type="ECO:0000313" key="8">
    <source>
        <dbReference type="Proteomes" id="UP000319817"/>
    </source>
</evidence>
<evidence type="ECO:0000256" key="2">
    <source>
        <dbReference type="ARBA" id="ARBA00022692"/>
    </source>
</evidence>
<gene>
    <name evidence="7" type="primary">steT</name>
    <name evidence="7" type="ORF">K239x_03200</name>
</gene>
<feature type="transmembrane region" description="Helical" evidence="6">
    <location>
        <begin position="369"/>
        <end position="391"/>
    </location>
</feature>
<reference evidence="7 8" key="1">
    <citation type="submission" date="2019-02" db="EMBL/GenBank/DDBJ databases">
        <title>Deep-cultivation of Planctomycetes and their phenomic and genomic characterization uncovers novel biology.</title>
        <authorList>
            <person name="Wiegand S."/>
            <person name="Jogler M."/>
            <person name="Boedeker C."/>
            <person name="Pinto D."/>
            <person name="Vollmers J."/>
            <person name="Rivas-Marin E."/>
            <person name="Kohn T."/>
            <person name="Peeters S.H."/>
            <person name="Heuer A."/>
            <person name="Rast P."/>
            <person name="Oberbeckmann S."/>
            <person name="Bunk B."/>
            <person name="Jeske O."/>
            <person name="Meyerdierks A."/>
            <person name="Storesund J.E."/>
            <person name="Kallscheuer N."/>
            <person name="Luecker S."/>
            <person name="Lage O.M."/>
            <person name="Pohl T."/>
            <person name="Merkel B.J."/>
            <person name="Hornburger P."/>
            <person name="Mueller R.-W."/>
            <person name="Bruemmer F."/>
            <person name="Labrenz M."/>
            <person name="Spormann A.M."/>
            <person name="Op den Camp H."/>
            <person name="Overmann J."/>
            <person name="Amann R."/>
            <person name="Jetten M.S.M."/>
            <person name="Mascher T."/>
            <person name="Medema M.H."/>
            <person name="Devos D.P."/>
            <person name="Kaster A.-K."/>
            <person name="Ovreas L."/>
            <person name="Rohde M."/>
            <person name="Galperin M.Y."/>
            <person name="Jogler C."/>
        </authorList>
    </citation>
    <scope>NUCLEOTIDE SEQUENCE [LARGE SCALE GENOMIC DNA]</scope>
    <source>
        <strain evidence="7 8">K23_9</strain>
    </source>
</reference>
<feature type="transmembrane region" description="Helical" evidence="6">
    <location>
        <begin position="140"/>
        <end position="161"/>
    </location>
</feature>
<dbReference type="EMBL" id="CP036526">
    <property type="protein sequence ID" value="QDT08382.1"/>
    <property type="molecule type" value="Genomic_DNA"/>
</dbReference>
<dbReference type="GO" id="GO:0015179">
    <property type="term" value="F:L-amino acid transmembrane transporter activity"/>
    <property type="evidence" value="ECO:0007669"/>
    <property type="project" value="TreeGrafter"/>
</dbReference>
<evidence type="ECO:0000256" key="3">
    <source>
        <dbReference type="ARBA" id="ARBA00022989"/>
    </source>
</evidence>
<dbReference type="PIRSF" id="PIRSF006060">
    <property type="entry name" value="AA_transporter"/>
    <property type="match status" value="1"/>
</dbReference>
<proteinExistence type="predicted"/>
<evidence type="ECO:0000256" key="4">
    <source>
        <dbReference type="ARBA" id="ARBA00023136"/>
    </source>
</evidence>
<feature type="transmembrane region" description="Helical" evidence="6">
    <location>
        <begin position="105"/>
        <end position="128"/>
    </location>
</feature>
<evidence type="ECO:0000256" key="5">
    <source>
        <dbReference type="SAM" id="MobiDB-lite"/>
    </source>
</evidence>
<feature type="transmembrane region" description="Helical" evidence="6">
    <location>
        <begin position="173"/>
        <end position="192"/>
    </location>
</feature>
<dbReference type="PANTHER" id="PTHR11785:SF512">
    <property type="entry name" value="SOBREMESA, ISOFORM B"/>
    <property type="match status" value="1"/>
</dbReference>
<dbReference type="InterPro" id="IPR002293">
    <property type="entry name" value="AA/rel_permease1"/>
</dbReference>
<feature type="region of interest" description="Disordered" evidence="5">
    <location>
        <begin position="1"/>
        <end position="25"/>
    </location>
</feature>
<dbReference type="PANTHER" id="PTHR11785">
    <property type="entry name" value="AMINO ACID TRANSPORTER"/>
    <property type="match status" value="1"/>
</dbReference>
<sequence>MSNPPPTSESVETHQNDVGSGGNDKRPLGLLSATTIVAASMIGAGVYTTSGFTLGDLGDPFWVVVAWMVAGMIAICGAICYGALASEFADSGGEYLFLSKALHPVAGLMAGWVSLLAGFTGAIAFAATTFAEYLSPEAEIFQAKGIAIALVAAAAILHSIGVRTGARVQDLAVVLKVLLIGVFISVAAWHEWPRSIVAAVAVNPEEPESGTYQFALAFATSLMWISLSYSGFNAAVYVAGEVENPRRNVPRALLLGTIGVTVIYVLLNAIFVYAPRAEDIKFNPQIAAVAAKAIGGEWFERFVRVVILFGLFTSVSALVMTGPRVYAKMAEDGFLPRVFRFQGRVPVVAIWIQAILAMIVISFSTLKDLLGYLGFTLSVSAALTAGLVFWLHGRDTSRVHVKLFPLPPIVFVGGTLLTATLSAISSPWQAMVGLGTIGFGLLFYPWYRMRHST</sequence>
<feature type="transmembrane region" description="Helical" evidence="6">
    <location>
        <begin position="212"/>
        <end position="240"/>
    </location>
</feature>
<feature type="transmembrane region" description="Helical" evidence="6">
    <location>
        <begin position="343"/>
        <end position="363"/>
    </location>
</feature>
<organism evidence="7 8">
    <name type="scientific">Stieleria marina</name>
    <dbReference type="NCBI Taxonomy" id="1930275"/>
    <lineage>
        <taxon>Bacteria</taxon>
        <taxon>Pseudomonadati</taxon>
        <taxon>Planctomycetota</taxon>
        <taxon>Planctomycetia</taxon>
        <taxon>Pirellulales</taxon>
        <taxon>Pirellulaceae</taxon>
        <taxon>Stieleria</taxon>
    </lineage>
</organism>
<feature type="transmembrane region" description="Helical" evidence="6">
    <location>
        <begin position="403"/>
        <end position="424"/>
    </location>
</feature>
<feature type="transmembrane region" description="Helical" evidence="6">
    <location>
        <begin position="28"/>
        <end position="49"/>
    </location>
</feature>
<dbReference type="GO" id="GO:0016020">
    <property type="term" value="C:membrane"/>
    <property type="evidence" value="ECO:0007669"/>
    <property type="project" value="UniProtKB-SubCell"/>
</dbReference>
<feature type="transmembrane region" description="Helical" evidence="6">
    <location>
        <begin position="252"/>
        <end position="274"/>
    </location>
</feature>
<dbReference type="RefSeq" id="WP_145415933.1">
    <property type="nucleotide sequence ID" value="NZ_CP036526.1"/>
</dbReference>
<feature type="transmembrane region" description="Helical" evidence="6">
    <location>
        <begin position="302"/>
        <end position="322"/>
    </location>
</feature>
<keyword evidence="2 6" id="KW-0812">Transmembrane</keyword>
<name>A0A517NMM7_9BACT</name>
<dbReference type="OrthoDB" id="9809628at2"/>
<dbReference type="Proteomes" id="UP000319817">
    <property type="component" value="Chromosome"/>
</dbReference>
<dbReference type="InterPro" id="IPR050598">
    <property type="entry name" value="AminoAcid_Transporter"/>
</dbReference>